<comment type="caution">
    <text evidence="2">The sequence shown here is derived from an EMBL/GenBank/DDBJ whole genome shotgun (WGS) entry which is preliminary data.</text>
</comment>
<accession>A0ABT2N4R5</accession>
<dbReference type="EMBL" id="JAMXFA010000008">
    <property type="protein sequence ID" value="MCT7977658.1"/>
    <property type="molecule type" value="Genomic_DNA"/>
</dbReference>
<feature type="domain" description="Peptidase C14 caspase" evidence="1">
    <location>
        <begin position="67"/>
        <end position="268"/>
    </location>
</feature>
<proteinExistence type="predicted"/>
<sequence>MFFYYSFRQILSIFFNPDYLNHSITITKTKTKTKTESITETETSVRKRGEEKMRGWNVGKIGKSIHIGVNESSINSRPLKYCEDDALAMARIAYSQGWSPTPLFGQEAKYETVKKLIKSAAEELEGGDIFWLSFSGHGCKVLDNLGNEFDGYDESLVLQDKLLIDDELHEWWSLFKPGVRILVILDCCHSGGFDVPEPKTKSCPVIEASGILLASCAYSQVSRLGNGYGAFTEKLLQIWNGGKFQGNYSSMLDAAAKKLIPRQRPQYVKFGVNDEQFNDLEVFKI</sequence>
<evidence type="ECO:0000259" key="1">
    <source>
        <dbReference type="Pfam" id="PF00656"/>
    </source>
</evidence>
<evidence type="ECO:0000313" key="2">
    <source>
        <dbReference type="EMBL" id="MCT7977658.1"/>
    </source>
</evidence>
<dbReference type="PANTHER" id="PTHR48104:SF30">
    <property type="entry name" value="METACASPASE-1"/>
    <property type="match status" value="1"/>
</dbReference>
<protein>
    <submittedName>
        <fullName evidence="2">Caspase family protein</fullName>
    </submittedName>
</protein>
<gene>
    <name evidence="2" type="ORF">NG792_08075</name>
</gene>
<keyword evidence="3" id="KW-1185">Reference proteome</keyword>
<dbReference type="RefSeq" id="WP_261235120.1">
    <property type="nucleotide sequence ID" value="NZ_JAMXFA010000008.1"/>
</dbReference>
<dbReference type="Proteomes" id="UP001525961">
    <property type="component" value="Unassembled WGS sequence"/>
</dbReference>
<dbReference type="PANTHER" id="PTHR48104">
    <property type="entry name" value="METACASPASE-4"/>
    <property type="match status" value="1"/>
</dbReference>
<reference evidence="2 3" key="1">
    <citation type="journal article" date="2022" name="Front. Microbiol.">
        <title>High genomic differentiation and limited gene flow indicate recent cryptic speciation within the genus Laspinema (cyanobacteria).</title>
        <authorList>
            <person name="Stanojkovic A."/>
            <person name="Skoupy S."/>
            <person name="Skaloud P."/>
            <person name="Dvorak P."/>
        </authorList>
    </citation>
    <scope>NUCLEOTIDE SEQUENCE [LARGE SCALE GENOMIC DNA]</scope>
    <source>
        <strain evidence="2 3">D3b</strain>
    </source>
</reference>
<name>A0ABT2N4R5_9CYAN</name>
<dbReference type="InterPro" id="IPR050452">
    <property type="entry name" value="Metacaspase"/>
</dbReference>
<dbReference type="InterPro" id="IPR011600">
    <property type="entry name" value="Pept_C14_caspase"/>
</dbReference>
<dbReference type="Pfam" id="PF00656">
    <property type="entry name" value="Peptidase_C14"/>
    <property type="match status" value="1"/>
</dbReference>
<organism evidence="2 3">
    <name type="scientific">Laspinema olomoucense D3b</name>
    <dbReference type="NCBI Taxonomy" id="2953688"/>
    <lineage>
        <taxon>Bacteria</taxon>
        <taxon>Bacillati</taxon>
        <taxon>Cyanobacteriota</taxon>
        <taxon>Cyanophyceae</taxon>
        <taxon>Oscillatoriophycideae</taxon>
        <taxon>Oscillatoriales</taxon>
        <taxon>Laspinemataceae</taxon>
        <taxon>Laspinema</taxon>
        <taxon>Laspinema olomoucense</taxon>
    </lineage>
</organism>
<dbReference type="Gene3D" id="3.40.50.1460">
    <property type="match status" value="1"/>
</dbReference>
<evidence type="ECO:0000313" key="3">
    <source>
        <dbReference type="Proteomes" id="UP001525961"/>
    </source>
</evidence>